<gene>
    <name evidence="1" type="ORF">I4F81_008922</name>
</gene>
<reference evidence="1" key="1">
    <citation type="submission" date="2019-11" db="EMBL/GenBank/DDBJ databases">
        <title>Nori genome reveals adaptations in red seaweeds to the harsh intertidal environment.</title>
        <authorList>
            <person name="Wang D."/>
            <person name="Mao Y."/>
        </authorList>
    </citation>
    <scope>NUCLEOTIDE SEQUENCE</scope>
    <source>
        <tissue evidence="1">Gametophyte</tissue>
    </source>
</reference>
<protein>
    <submittedName>
        <fullName evidence="1">Uncharacterized protein</fullName>
    </submittedName>
</protein>
<comment type="caution">
    <text evidence="1">The sequence shown here is derived from an EMBL/GenBank/DDBJ whole genome shotgun (WGS) entry which is preliminary data.</text>
</comment>
<organism evidence="1 2">
    <name type="scientific">Pyropia yezoensis</name>
    <name type="common">Susabi-nori</name>
    <name type="synonym">Porphyra yezoensis</name>
    <dbReference type="NCBI Taxonomy" id="2788"/>
    <lineage>
        <taxon>Eukaryota</taxon>
        <taxon>Rhodophyta</taxon>
        <taxon>Bangiophyceae</taxon>
        <taxon>Bangiales</taxon>
        <taxon>Bangiaceae</taxon>
        <taxon>Pyropia</taxon>
    </lineage>
</organism>
<sequence>MTPPSGVRQKRPPRRRPHRPRVTGRASHAGRAATSPTRVARMHRPMAVPLRPARTVTHRRASAQGGAPVADAQVGPGVGRPPRPSRRKPHRAAAPSMAAAGAPDTLPAVVAPAAVVVRASSSSALTPHTALVAPITAITATEVGGVKRGRGRKSGEGGGQQTGHRQLFNLHRLVWPPLECSPRQPRLCRWVRGVWEWGEVGCPVSLTNCGPSDPLILARRRHHMPARRHHRPVATTRPPHRAAPPTGWRRHHMRQAASPRASRVATDQPRRSPRGELPPSVSGGGGRPGVAIAGAGASCRHPPMVHHDGSARGRRLRPTRPGPKQGRAAGRRREGEHTLVGGRRREQAKGAGRWRGDALVRHLSMEG</sequence>
<proteinExistence type="predicted"/>
<evidence type="ECO:0000313" key="2">
    <source>
        <dbReference type="Proteomes" id="UP000798662"/>
    </source>
</evidence>
<dbReference type="Proteomes" id="UP000798662">
    <property type="component" value="Chromosome 2"/>
</dbReference>
<evidence type="ECO:0000313" key="1">
    <source>
        <dbReference type="EMBL" id="KAK1866402.1"/>
    </source>
</evidence>
<dbReference type="EMBL" id="CM020619">
    <property type="protein sequence ID" value="KAK1866402.1"/>
    <property type="molecule type" value="Genomic_DNA"/>
</dbReference>
<accession>A0ACC3C886</accession>
<keyword evidence="2" id="KW-1185">Reference proteome</keyword>
<name>A0ACC3C886_PYRYE</name>